<dbReference type="PROSITE" id="PS51257">
    <property type="entry name" value="PROKAR_LIPOPROTEIN"/>
    <property type="match status" value="1"/>
</dbReference>
<organism evidence="14 15">
    <name type="scientific">Colletotrichum chrysophilum</name>
    <dbReference type="NCBI Taxonomy" id="1836956"/>
    <lineage>
        <taxon>Eukaryota</taxon>
        <taxon>Fungi</taxon>
        <taxon>Dikarya</taxon>
        <taxon>Ascomycota</taxon>
        <taxon>Pezizomycotina</taxon>
        <taxon>Sordariomycetes</taxon>
        <taxon>Hypocreomycetidae</taxon>
        <taxon>Glomerellales</taxon>
        <taxon>Glomerellaceae</taxon>
        <taxon>Colletotrichum</taxon>
        <taxon>Colletotrichum gloeosporioides species complex</taxon>
    </lineage>
</organism>
<dbReference type="PANTHER" id="PTHR46028:SF2">
    <property type="entry name" value="KYNURENINE 3-MONOOXYGENASE"/>
    <property type="match status" value="1"/>
</dbReference>
<dbReference type="PRINTS" id="PR00420">
    <property type="entry name" value="RNGMNOXGNASE"/>
</dbReference>
<evidence type="ECO:0000259" key="13">
    <source>
        <dbReference type="Pfam" id="PF01494"/>
    </source>
</evidence>
<evidence type="ECO:0000256" key="5">
    <source>
        <dbReference type="ARBA" id="ARBA00022827"/>
    </source>
</evidence>
<evidence type="ECO:0000256" key="8">
    <source>
        <dbReference type="ARBA" id="ARBA00023033"/>
    </source>
</evidence>
<dbReference type="InterPro" id="IPR002938">
    <property type="entry name" value="FAD-bd"/>
</dbReference>
<evidence type="ECO:0000256" key="7">
    <source>
        <dbReference type="ARBA" id="ARBA00023002"/>
    </source>
</evidence>
<dbReference type="GO" id="GO:0034354">
    <property type="term" value="P:'de novo' NAD+ biosynthetic process from L-tryptophan"/>
    <property type="evidence" value="ECO:0007669"/>
    <property type="project" value="UniProtKB-UniRule"/>
</dbReference>
<evidence type="ECO:0000256" key="2">
    <source>
        <dbReference type="ARBA" id="ARBA00022630"/>
    </source>
</evidence>
<keyword evidence="9 11" id="KW-0496">Mitochondrion</keyword>
<comment type="catalytic activity">
    <reaction evidence="10 11">
        <text>L-kynurenine + NADPH + O2 + H(+) = 3-hydroxy-L-kynurenine + NADP(+) + H2O</text>
        <dbReference type="Rhea" id="RHEA:20545"/>
        <dbReference type="ChEBI" id="CHEBI:15377"/>
        <dbReference type="ChEBI" id="CHEBI:15378"/>
        <dbReference type="ChEBI" id="CHEBI:15379"/>
        <dbReference type="ChEBI" id="CHEBI:57783"/>
        <dbReference type="ChEBI" id="CHEBI:57959"/>
        <dbReference type="ChEBI" id="CHEBI:58125"/>
        <dbReference type="ChEBI" id="CHEBI:58349"/>
        <dbReference type="EC" id="1.14.13.9"/>
    </reaction>
</comment>
<dbReference type="Pfam" id="PF01494">
    <property type="entry name" value="FAD_binding_3"/>
    <property type="match status" value="1"/>
</dbReference>
<dbReference type="Proteomes" id="UP001243330">
    <property type="component" value="Unassembled WGS sequence"/>
</dbReference>
<keyword evidence="2 11" id="KW-0285">Flavoprotein</keyword>
<dbReference type="GO" id="GO:0004502">
    <property type="term" value="F:kynurenine 3-monooxygenase activity"/>
    <property type="evidence" value="ECO:0007669"/>
    <property type="project" value="UniProtKB-UniRule"/>
</dbReference>
<comment type="caution">
    <text evidence="14">The sequence shown here is derived from an EMBL/GenBank/DDBJ whole genome shotgun (WGS) entry which is preliminary data.</text>
</comment>
<evidence type="ECO:0000256" key="1">
    <source>
        <dbReference type="ARBA" id="ARBA00001974"/>
    </source>
</evidence>
<dbReference type="GO" id="GO:0071949">
    <property type="term" value="F:FAD binding"/>
    <property type="evidence" value="ECO:0007669"/>
    <property type="project" value="InterPro"/>
</dbReference>
<dbReference type="EC" id="1.14.13.9" evidence="11"/>
<protein>
    <recommendedName>
        <fullName evidence="11">Kynurenine 3-monooxygenase</fullName>
        <ecNumber evidence="11">1.14.13.9</ecNumber>
    </recommendedName>
    <alternativeName>
        <fullName evidence="11">Biosynthesis of nicotinic acid protein 4</fullName>
    </alternativeName>
    <alternativeName>
        <fullName evidence="11">Kynurenine 3-hydroxylase</fullName>
    </alternativeName>
</protein>
<keyword evidence="5 11" id="KW-0274">FAD</keyword>
<keyword evidence="3 11" id="KW-0662">Pyridine nucleotide biosynthesis</keyword>
<gene>
    <name evidence="11" type="primary">BNA4</name>
    <name evidence="14" type="ORF">CCHR01_05713</name>
</gene>
<evidence type="ECO:0000313" key="14">
    <source>
        <dbReference type="EMBL" id="KAK1851611.1"/>
    </source>
</evidence>
<keyword evidence="11" id="KW-0472">Membrane</keyword>
<name>A0AAD9EP34_9PEZI</name>
<sequence length="556" mass="62621">MPRNAVTMSRFTSCVLVSLSLLVSVACCYSRSALFRLGRRCRVAGDPPSPTTVCAEAVMWMRLIRLLAFGLCISLKWGRIDFIHDLRDPTTTLLNFTRSINLALSERGINAMRNAGQPKLLEHVFGATIPMRGRMIHGRTPKGELYEASQDYDVHGRAIYAVDRAGLNKRMLDILEEMPNVRFFFSHKLTGADFKKCKAWFEVMTSESATGRAREIEIDFDFMIGADGAHSAVRYHMMKFAHMDYKQEYIDTLWCEFQIKPAEPPSKDSVGPHFRISPNHLHIWPGKDFMFIAIPSDDGSFTCTLFLPNEQTAALENDPDSLPAFFDKHFPGVTNLIPADDLIESFKRNPHLPLISIKCSPHHFQSSAVLVGDAAHAMVPFYGQGMNAGLEDVRVLFSVLDKHRVLDENNNPSGEGSDASTAAYHRTVAFAEYTANRVPDAHSINDLALQNYVEMRASVLSPRYRLRKWLEETMSVYLPGLGWQTKYSRVSFGNERYSEVVAKSDHQGHVLMKSFEALVCSPFVVGAVYLWWKRPQCVMGVVQGVLKSLLRATEKP</sequence>
<dbReference type="GO" id="GO:0006569">
    <property type="term" value="P:L-tryptophan catabolic process"/>
    <property type="evidence" value="ECO:0007669"/>
    <property type="project" value="UniProtKB-UniRule"/>
</dbReference>
<dbReference type="AlphaFoldDB" id="A0AAD9EP34"/>
<dbReference type="GO" id="GO:0019805">
    <property type="term" value="P:quinolinate biosynthetic process"/>
    <property type="evidence" value="ECO:0007669"/>
    <property type="project" value="UniProtKB-UniRule"/>
</dbReference>
<comment type="pathway">
    <text evidence="11">Cofactor biosynthesis; NAD(+) biosynthesis; quinolinate from L-kynurenine: step 1/3.</text>
</comment>
<feature type="chain" id="PRO_5042297131" description="Kynurenine 3-monooxygenase" evidence="12">
    <location>
        <begin position="31"/>
        <end position="556"/>
    </location>
</feature>
<dbReference type="GO" id="GO:0070189">
    <property type="term" value="P:kynurenine metabolic process"/>
    <property type="evidence" value="ECO:0007669"/>
    <property type="project" value="TreeGrafter"/>
</dbReference>
<keyword evidence="6 11" id="KW-0521">NADP</keyword>
<dbReference type="InterPro" id="IPR036188">
    <property type="entry name" value="FAD/NAD-bd_sf"/>
</dbReference>
<evidence type="ECO:0000256" key="6">
    <source>
        <dbReference type="ARBA" id="ARBA00022857"/>
    </source>
</evidence>
<keyword evidence="4 11" id="KW-1000">Mitochondrion outer membrane</keyword>
<keyword evidence="12" id="KW-0732">Signal</keyword>
<keyword evidence="7 11" id="KW-0560">Oxidoreductase</keyword>
<evidence type="ECO:0000256" key="11">
    <source>
        <dbReference type="HAMAP-Rule" id="MF_03018"/>
    </source>
</evidence>
<evidence type="ECO:0000256" key="4">
    <source>
        <dbReference type="ARBA" id="ARBA00022787"/>
    </source>
</evidence>
<dbReference type="FunFam" id="3.50.50.60:FF:000129">
    <property type="entry name" value="Kynurenine 3-monooxygenase"/>
    <property type="match status" value="1"/>
</dbReference>
<evidence type="ECO:0000256" key="9">
    <source>
        <dbReference type="ARBA" id="ARBA00023128"/>
    </source>
</evidence>
<dbReference type="Gene3D" id="3.50.50.60">
    <property type="entry name" value="FAD/NAD(P)-binding domain"/>
    <property type="match status" value="1"/>
</dbReference>
<proteinExistence type="inferred from homology"/>
<feature type="signal peptide" evidence="12">
    <location>
        <begin position="1"/>
        <end position="30"/>
    </location>
</feature>
<dbReference type="HAMAP" id="MF_01971">
    <property type="entry name" value="Kynurenine_monooxygenase"/>
    <property type="match status" value="1"/>
</dbReference>
<dbReference type="SUPFAM" id="SSF51905">
    <property type="entry name" value="FAD/NAD(P)-binding domain"/>
    <property type="match status" value="1"/>
</dbReference>
<dbReference type="PANTHER" id="PTHR46028">
    <property type="entry name" value="KYNURENINE 3-MONOOXYGENASE"/>
    <property type="match status" value="1"/>
</dbReference>
<comment type="similarity">
    <text evidence="11">Belongs to the aromatic-ring hydroxylase family. KMO subfamily.</text>
</comment>
<comment type="subcellular location">
    <subcellularLocation>
        <location evidence="11">Mitochondrion outer membrane</location>
    </subcellularLocation>
</comment>
<evidence type="ECO:0000256" key="3">
    <source>
        <dbReference type="ARBA" id="ARBA00022642"/>
    </source>
</evidence>
<dbReference type="InterPro" id="IPR027545">
    <property type="entry name" value="Kynurenine_monooxygenase"/>
</dbReference>
<keyword evidence="8 11" id="KW-0503">Monooxygenase</keyword>
<comment type="function">
    <text evidence="11">Catalyzes the hydroxylation of L-kynurenine (L-Kyn) to form 3-hydroxy-L-kynurenine (L-3OHKyn). Required for synthesis of quinolinic acid.</text>
</comment>
<accession>A0AAD9EP34</accession>
<dbReference type="GO" id="GO:0005741">
    <property type="term" value="C:mitochondrial outer membrane"/>
    <property type="evidence" value="ECO:0007669"/>
    <property type="project" value="UniProtKB-SubCell"/>
</dbReference>
<evidence type="ECO:0000256" key="10">
    <source>
        <dbReference type="ARBA" id="ARBA00047818"/>
    </source>
</evidence>
<keyword evidence="15" id="KW-1185">Reference proteome</keyword>
<comment type="cofactor">
    <cofactor evidence="1 11">
        <name>FAD</name>
        <dbReference type="ChEBI" id="CHEBI:57692"/>
    </cofactor>
</comment>
<reference evidence="14" key="1">
    <citation type="submission" date="2023-01" db="EMBL/GenBank/DDBJ databases">
        <title>Colletotrichum chrysophilum M932 genome sequence.</title>
        <authorList>
            <person name="Baroncelli R."/>
        </authorList>
    </citation>
    <scope>NUCLEOTIDE SEQUENCE</scope>
    <source>
        <strain evidence="14">M932</strain>
    </source>
</reference>
<feature type="domain" description="FAD-binding" evidence="13">
    <location>
        <begin position="113"/>
        <end position="400"/>
    </location>
</feature>
<evidence type="ECO:0000256" key="12">
    <source>
        <dbReference type="SAM" id="SignalP"/>
    </source>
</evidence>
<dbReference type="GO" id="GO:0043420">
    <property type="term" value="P:anthranilate metabolic process"/>
    <property type="evidence" value="ECO:0007669"/>
    <property type="project" value="UniProtKB-UniRule"/>
</dbReference>
<evidence type="ECO:0000313" key="15">
    <source>
        <dbReference type="Proteomes" id="UP001243330"/>
    </source>
</evidence>
<dbReference type="EMBL" id="JAQOWY010000092">
    <property type="protein sequence ID" value="KAK1851611.1"/>
    <property type="molecule type" value="Genomic_DNA"/>
</dbReference>